<keyword evidence="1" id="KW-0472">Membrane</keyword>
<name>A0ABQ6C8A4_9BURK</name>
<dbReference type="InterPro" id="IPR009936">
    <property type="entry name" value="DUF1468"/>
</dbReference>
<comment type="caution">
    <text evidence="3">The sequence shown here is derived from an EMBL/GenBank/DDBJ whole genome shotgun (WGS) entry which is preliminary data.</text>
</comment>
<feature type="domain" description="DUF1468" evidence="2">
    <location>
        <begin position="17"/>
        <end position="163"/>
    </location>
</feature>
<accession>A0ABQ6C8A4</accession>
<gene>
    <name evidence="3" type="ORF">GCM10007935_24280</name>
</gene>
<keyword evidence="4" id="KW-1185">Reference proteome</keyword>
<dbReference type="RefSeq" id="WP_234264826.1">
    <property type="nucleotide sequence ID" value="NZ_BSPB01000018.1"/>
</dbReference>
<feature type="transmembrane region" description="Helical" evidence="1">
    <location>
        <begin position="110"/>
        <end position="128"/>
    </location>
</feature>
<sequence length="163" mass="17539">MSEGGTTARSDLRGGAAWAGFGLLILGESLRMDRFESMGAVIYSMPGFVPGMLGVVVLLLGISLMLRGWRRQRDEAGADAPDEPLFNRRIVATMALCLLYAGLLIGRAPFWLVTALFVGAFVAVFAPAEQPLRRRIAVSMLAGVITAAVVTVVFQQVFLVRLP</sequence>
<dbReference type="Proteomes" id="UP001156903">
    <property type="component" value="Unassembled WGS sequence"/>
</dbReference>
<reference evidence="4" key="1">
    <citation type="journal article" date="2019" name="Int. J. Syst. Evol. Microbiol.">
        <title>The Global Catalogue of Microorganisms (GCM) 10K type strain sequencing project: providing services to taxonomists for standard genome sequencing and annotation.</title>
        <authorList>
            <consortium name="The Broad Institute Genomics Platform"/>
            <consortium name="The Broad Institute Genome Sequencing Center for Infectious Disease"/>
            <person name="Wu L."/>
            <person name="Ma J."/>
        </authorList>
    </citation>
    <scope>NUCLEOTIDE SEQUENCE [LARGE SCALE GENOMIC DNA]</scope>
    <source>
        <strain evidence="4">NBRC 109341</strain>
    </source>
</reference>
<dbReference type="EMBL" id="BSPB01000018">
    <property type="protein sequence ID" value="GLS14995.1"/>
    <property type="molecule type" value="Genomic_DNA"/>
</dbReference>
<evidence type="ECO:0000256" key="1">
    <source>
        <dbReference type="SAM" id="Phobius"/>
    </source>
</evidence>
<feature type="transmembrane region" description="Helical" evidence="1">
    <location>
        <begin position="42"/>
        <end position="66"/>
    </location>
</feature>
<evidence type="ECO:0000313" key="3">
    <source>
        <dbReference type="EMBL" id="GLS14995.1"/>
    </source>
</evidence>
<proteinExistence type="predicted"/>
<keyword evidence="1" id="KW-0812">Transmembrane</keyword>
<protein>
    <recommendedName>
        <fullName evidence="2">DUF1468 domain-containing protein</fullName>
    </recommendedName>
</protein>
<feature type="transmembrane region" description="Helical" evidence="1">
    <location>
        <begin position="140"/>
        <end position="160"/>
    </location>
</feature>
<feature type="transmembrane region" description="Helical" evidence="1">
    <location>
        <begin position="86"/>
        <end position="104"/>
    </location>
</feature>
<organism evidence="3 4">
    <name type="scientific">Hydrogenophaga electricum</name>
    <dbReference type="NCBI Taxonomy" id="1230953"/>
    <lineage>
        <taxon>Bacteria</taxon>
        <taxon>Pseudomonadati</taxon>
        <taxon>Pseudomonadota</taxon>
        <taxon>Betaproteobacteria</taxon>
        <taxon>Burkholderiales</taxon>
        <taxon>Comamonadaceae</taxon>
        <taxon>Hydrogenophaga</taxon>
    </lineage>
</organism>
<dbReference type="Pfam" id="PF07331">
    <property type="entry name" value="TctB"/>
    <property type="match status" value="1"/>
</dbReference>
<keyword evidence="1" id="KW-1133">Transmembrane helix</keyword>
<evidence type="ECO:0000259" key="2">
    <source>
        <dbReference type="Pfam" id="PF07331"/>
    </source>
</evidence>
<evidence type="ECO:0000313" key="4">
    <source>
        <dbReference type="Proteomes" id="UP001156903"/>
    </source>
</evidence>